<dbReference type="OrthoDB" id="448954at2759"/>
<dbReference type="EMBL" id="JAAALK010000284">
    <property type="protein sequence ID" value="KAG8068704.1"/>
    <property type="molecule type" value="Genomic_DNA"/>
</dbReference>
<gene>
    <name evidence="1" type="ORF">GUJ93_ZPchr0005g16304</name>
</gene>
<proteinExistence type="predicted"/>
<protein>
    <submittedName>
        <fullName evidence="1">Uncharacterized protein</fullName>
    </submittedName>
</protein>
<sequence length="67" mass="7122">MLLPSVAIAPAPSRRHHHCSCLEPTSSSLLSSHVDADAPNPSLRCRSCLESSPPLPLPSHGLMRSRG</sequence>
<organism evidence="1 2">
    <name type="scientific">Zizania palustris</name>
    <name type="common">Northern wild rice</name>
    <dbReference type="NCBI Taxonomy" id="103762"/>
    <lineage>
        <taxon>Eukaryota</taxon>
        <taxon>Viridiplantae</taxon>
        <taxon>Streptophyta</taxon>
        <taxon>Embryophyta</taxon>
        <taxon>Tracheophyta</taxon>
        <taxon>Spermatophyta</taxon>
        <taxon>Magnoliopsida</taxon>
        <taxon>Liliopsida</taxon>
        <taxon>Poales</taxon>
        <taxon>Poaceae</taxon>
        <taxon>BOP clade</taxon>
        <taxon>Oryzoideae</taxon>
        <taxon>Oryzeae</taxon>
        <taxon>Zizaniinae</taxon>
        <taxon>Zizania</taxon>
    </lineage>
</organism>
<dbReference type="AlphaFoldDB" id="A0A8J5W1R6"/>
<reference evidence="1" key="2">
    <citation type="submission" date="2021-02" db="EMBL/GenBank/DDBJ databases">
        <authorList>
            <person name="Kimball J.A."/>
            <person name="Haas M.W."/>
            <person name="Macchietto M."/>
            <person name="Kono T."/>
            <person name="Duquette J."/>
            <person name="Shao M."/>
        </authorList>
    </citation>
    <scope>NUCLEOTIDE SEQUENCE</scope>
    <source>
        <tissue evidence="1">Fresh leaf tissue</tissue>
    </source>
</reference>
<dbReference type="Proteomes" id="UP000729402">
    <property type="component" value="Unassembled WGS sequence"/>
</dbReference>
<keyword evidence="2" id="KW-1185">Reference proteome</keyword>
<evidence type="ECO:0000313" key="1">
    <source>
        <dbReference type="EMBL" id="KAG8068704.1"/>
    </source>
</evidence>
<evidence type="ECO:0000313" key="2">
    <source>
        <dbReference type="Proteomes" id="UP000729402"/>
    </source>
</evidence>
<name>A0A8J5W1R6_ZIZPA</name>
<reference evidence="1" key="1">
    <citation type="journal article" date="2021" name="bioRxiv">
        <title>Whole Genome Assembly and Annotation of Northern Wild Rice, Zizania palustris L., Supports a Whole Genome Duplication in the Zizania Genus.</title>
        <authorList>
            <person name="Haas M."/>
            <person name="Kono T."/>
            <person name="Macchietto M."/>
            <person name="Millas R."/>
            <person name="McGilp L."/>
            <person name="Shao M."/>
            <person name="Duquette J."/>
            <person name="Hirsch C.N."/>
            <person name="Kimball J."/>
        </authorList>
    </citation>
    <scope>NUCLEOTIDE SEQUENCE</scope>
    <source>
        <tissue evidence="1">Fresh leaf tissue</tissue>
    </source>
</reference>
<accession>A0A8J5W1R6</accession>
<comment type="caution">
    <text evidence="1">The sequence shown here is derived from an EMBL/GenBank/DDBJ whole genome shotgun (WGS) entry which is preliminary data.</text>
</comment>